<evidence type="ECO:0000256" key="1">
    <source>
        <dbReference type="ARBA" id="ARBA00022741"/>
    </source>
</evidence>
<dbReference type="EMBL" id="BAABJO010000036">
    <property type="protein sequence ID" value="GAA5137153.1"/>
    <property type="molecule type" value="Genomic_DNA"/>
</dbReference>
<dbReference type="SUPFAM" id="SSF52540">
    <property type="entry name" value="P-loop containing nucleoside triphosphate hydrolases"/>
    <property type="match status" value="1"/>
</dbReference>
<dbReference type="InterPro" id="IPR011990">
    <property type="entry name" value="TPR-like_helical_dom_sf"/>
</dbReference>
<dbReference type="InterPro" id="IPR036388">
    <property type="entry name" value="WH-like_DNA-bd_sf"/>
</dbReference>
<dbReference type="Gene3D" id="1.25.40.10">
    <property type="entry name" value="Tetratricopeptide repeat domain"/>
    <property type="match status" value="2"/>
</dbReference>
<keyword evidence="1" id="KW-0547">Nucleotide-binding</keyword>
<dbReference type="PANTHER" id="PTHR16305">
    <property type="entry name" value="TESTICULAR SOLUBLE ADENYLYL CYCLASE"/>
    <property type="match status" value="1"/>
</dbReference>
<dbReference type="InterPro" id="IPR027417">
    <property type="entry name" value="P-loop_NTPase"/>
</dbReference>
<proteinExistence type="predicted"/>
<dbReference type="Gene3D" id="1.10.10.10">
    <property type="entry name" value="Winged helix-like DNA-binding domain superfamily/Winged helix DNA-binding domain"/>
    <property type="match status" value="1"/>
</dbReference>
<dbReference type="RefSeq" id="WP_345611074.1">
    <property type="nucleotide sequence ID" value="NZ_BAABJO010000036.1"/>
</dbReference>
<protein>
    <submittedName>
        <fullName evidence="4">AAA family ATPase</fullName>
    </submittedName>
</protein>
<dbReference type="InterPro" id="IPR005158">
    <property type="entry name" value="BTAD"/>
</dbReference>
<dbReference type="SUPFAM" id="SSF48452">
    <property type="entry name" value="TPR-like"/>
    <property type="match status" value="2"/>
</dbReference>
<dbReference type="Pfam" id="PF13191">
    <property type="entry name" value="AAA_16"/>
    <property type="match status" value="1"/>
</dbReference>
<dbReference type="Pfam" id="PF03704">
    <property type="entry name" value="BTAD"/>
    <property type="match status" value="1"/>
</dbReference>
<reference evidence="5" key="1">
    <citation type="journal article" date="2019" name="Int. J. Syst. Evol. Microbiol.">
        <title>The Global Catalogue of Microorganisms (GCM) 10K type strain sequencing project: providing services to taxonomists for standard genome sequencing and annotation.</title>
        <authorList>
            <consortium name="The Broad Institute Genomics Platform"/>
            <consortium name="The Broad Institute Genome Sequencing Center for Infectious Disease"/>
            <person name="Wu L."/>
            <person name="Ma J."/>
        </authorList>
    </citation>
    <scope>NUCLEOTIDE SEQUENCE [LARGE SCALE GENOMIC DNA]</scope>
    <source>
        <strain evidence="5">JCM 18302</strain>
    </source>
</reference>
<organism evidence="4 5">
    <name type="scientific">Pseudonocardia adelaidensis</name>
    <dbReference type="NCBI Taxonomy" id="648754"/>
    <lineage>
        <taxon>Bacteria</taxon>
        <taxon>Bacillati</taxon>
        <taxon>Actinomycetota</taxon>
        <taxon>Actinomycetes</taxon>
        <taxon>Pseudonocardiales</taxon>
        <taxon>Pseudonocardiaceae</taxon>
        <taxon>Pseudonocardia</taxon>
    </lineage>
</organism>
<dbReference type="InterPro" id="IPR041664">
    <property type="entry name" value="AAA_16"/>
</dbReference>
<gene>
    <name evidence="4" type="ORF">GCM10023320_69380</name>
</gene>
<keyword evidence="2" id="KW-0067">ATP-binding</keyword>
<keyword evidence="5" id="KW-1185">Reference proteome</keyword>
<evidence type="ECO:0000313" key="5">
    <source>
        <dbReference type="Proteomes" id="UP001500804"/>
    </source>
</evidence>
<dbReference type="Proteomes" id="UP001500804">
    <property type="component" value="Unassembled WGS sequence"/>
</dbReference>
<evidence type="ECO:0000313" key="4">
    <source>
        <dbReference type="EMBL" id="GAA5137153.1"/>
    </source>
</evidence>
<feature type="domain" description="Bacterial transcriptional activator" evidence="3">
    <location>
        <begin position="114"/>
        <end position="244"/>
    </location>
</feature>
<evidence type="ECO:0000259" key="3">
    <source>
        <dbReference type="SMART" id="SM01043"/>
    </source>
</evidence>
<evidence type="ECO:0000256" key="2">
    <source>
        <dbReference type="ARBA" id="ARBA00022840"/>
    </source>
</evidence>
<accession>A0ABP9P3K7</accession>
<comment type="caution">
    <text evidence="4">The sequence shown here is derived from an EMBL/GenBank/DDBJ whole genome shotgun (WGS) entry which is preliminary data.</text>
</comment>
<name>A0ABP9P3K7_9PSEU</name>
<sequence>MPAASTTRTAPHGAYHARVVVHLLGEPTATVDGRPLPELTGARVQRLLARVALAGIAGVPRDRLADELWPDSGAGQARTNLRKLLHDLRRALPCDAVDTGGRTVRWIGEESVWLDALAFADAAGRGDPETAARCYGGDLLPACEDDWTVAVRERLRRLAVEVLAGLAARADAERRDPAVLQHARRLLGIDALHEPACRMLMGALARRGERSEALRVYDRLAAGLARDLGVAPEPATTAIAERLRGSGHGARRGPVLVGRAAECQAADAAWRDAAGGRARLLLVTGEAGIGKSRLVEELSRRVAADGHAVAYGRAYEAAGRPPWGPVIDWLRSDRVQAGLDTLGDVWLAELARLLPELGARHPRLPAAPPAADLGRRNHLLDAVRRGLLATGRPLLLVVDDLQWCDSDTLDLCAYLVQSAPSAPLLIAGTARVDDAAGARASATLRASLARRGVLSAIALGPLDPAATAQMAALVGDRALHPDAAARLWEETEGNPLFVVEAVRAGFGSGRAGRIALTPTVHAVITARLDRLSPGARRLAEVAATIGREFPPAVLATAAGRIEADLTDDLDELWQHHVVRERGPAYDFTHDRLREVALDLISPARRRTLQRRVAEAIEAHHAADLDPVSARLAVHYASAGLEARAVEAYERAARHAHRVFALDDCIALLERALRMLEESPRGTARDEVELRLRSALGVPLVARRGYGAAEVLHCYERALTLHRKLGRRPGPAVLRGLALHAVATLRLDRAAELGRELLVADDADRTTRTEGEYVLGVTAFWRGEFADAERHLRDAISHYRIEDAPLHVARYAQDPLGVCLSRLALTRLFRGRLAEAGATMLEALRVAAELDDPMTTCYVRAFDAILAALEPGLRDLPAAVDALDSVTRTVGLGYFPVVARCLRGWRDVLDGDPRGVAPMREAAEWFRAEQPLHLTLAVYLLARGHLLAGDTVAAQRTVAEGLHRTEDTGQLYLLPELLRVDAEVRSVAGDPQGAGRSARRAVESAVALDAPWLRDRAAATAARIRG</sequence>
<dbReference type="PANTHER" id="PTHR16305:SF28">
    <property type="entry name" value="GUANYLATE CYCLASE DOMAIN-CONTAINING PROTEIN"/>
    <property type="match status" value="1"/>
</dbReference>
<dbReference type="SMART" id="SM01043">
    <property type="entry name" value="BTAD"/>
    <property type="match status" value="1"/>
</dbReference>